<accession>A0AAN6WFJ2</accession>
<sequence length="328" mass="37915">MTEVFGKDLVCDIGRTRPKNMSQILTAGLPNTTPEPTEFLGRYMRNFGEEDYATLETRDDIFRTFRRDLRSKLLTSDMLKVAEDEAVREMELAKAVKIIQPSDDHAVITEPKLIEAIQMEFNVRFWCPFDPRDLSLYTAYGYGSYLFRLPLEQCGKDFDCTEALLRATTKEKMLHVLDILLDHGGDHFEIVSRFLMEAAEGGRLMSFVFDRKNSEVVITEETLIKAAEKHAVEVFDALFRRETIAFPVTTPVLIAAADTYRVQMMVYDFLRAQSGLKCMLDIIRRERYGEIIVALKELGIRDPDQHWRVVRLLYDARDWENDVSFLAP</sequence>
<keyword evidence="2" id="KW-1185">Reference proteome</keyword>
<proteinExistence type="predicted"/>
<dbReference type="EMBL" id="MU866094">
    <property type="protein sequence ID" value="KAK4180824.1"/>
    <property type="molecule type" value="Genomic_DNA"/>
</dbReference>
<organism evidence="1 2">
    <name type="scientific">Triangularia setosa</name>
    <dbReference type="NCBI Taxonomy" id="2587417"/>
    <lineage>
        <taxon>Eukaryota</taxon>
        <taxon>Fungi</taxon>
        <taxon>Dikarya</taxon>
        <taxon>Ascomycota</taxon>
        <taxon>Pezizomycotina</taxon>
        <taxon>Sordariomycetes</taxon>
        <taxon>Sordariomycetidae</taxon>
        <taxon>Sordariales</taxon>
        <taxon>Podosporaceae</taxon>
        <taxon>Triangularia</taxon>
    </lineage>
</organism>
<protein>
    <submittedName>
        <fullName evidence="1">Uncharacterized protein</fullName>
    </submittedName>
</protein>
<name>A0AAN6WFJ2_9PEZI</name>
<evidence type="ECO:0000313" key="1">
    <source>
        <dbReference type="EMBL" id="KAK4180824.1"/>
    </source>
</evidence>
<gene>
    <name evidence="1" type="ORF">QBC36DRAFT_306996</name>
</gene>
<dbReference type="AlphaFoldDB" id="A0AAN6WFJ2"/>
<comment type="caution">
    <text evidence="1">The sequence shown here is derived from an EMBL/GenBank/DDBJ whole genome shotgun (WGS) entry which is preliminary data.</text>
</comment>
<reference evidence="1" key="2">
    <citation type="submission" date="2023-05" db="EMBL/GenBank/DDBJ databases">
        <authorList>
            <consortium name="Lawrence Berkeley National Laboratory"/>
            <person name="Steindorff A."/>
            <person name="Hensen N."/>
            <person name="Bonometti L."/>
            <person name="Westerberg I."/>
            <person name="Brannstrom I.O."/>
            <person name="Guillou S."/>
            <person name="Cros-Aarteil S."/>
            <person name="Calhoun S."/>
            <person name="Haridas S."/>
            <person name="Kuo A."/>
            <person name="Mondo S."/>
            <person name="Pangilinan J."/>
            <person name="Riley R."/>
            <person name="Labutti K."/>
            <person name="Andreopoulos B."/>
            <person name="Lipzen A."/>
            <person name="Chen C."/>
            <person name="Yanf M."/>
            <person name="Daum C."/>
            <person name="Ng V."/>
            <person name="Clum A."/>
            <person name="Ohm R."/>
            <person name="Martin F."/>
            <person name="Silar P."/>
            <person name="Natvig D."/>
            <person name="Lalanne C."/>
            <person name="Gautier V."/>
            <person name="Ament-Velasquez S.L."/>
            <person name="Kruys A."/>
            <person name="Hutchinson M.I."/>
            <person name="Powell A.J."/>
            <person name="Barry K."/>
            <person name="Miller A.N."/>
            <person name="Grigoriev I.V."/>
            <person name="Debuchy R."/>
            <person name="Gladieux P."/>
            <person name="Thoren M.H."/>
            <person name="Johannesson H."/>
        </authorList>
    </citation>
    <scope>NUCLEOTIDE SEQUENCE</scope>
    <source>
        <strain evidence="1">CBS 892.96</strain>
    </source>
</reference>
<reference evidence="1" key="1">
    <citation type="journal article" date="2023" name="Mol. Phylogenet. Evol.">
        <title>Genome-scale phylogeny and comparative genomics of the fungal order Sordariales.</title>
        <authorList>
            <person name="Hensen N."/>
            <person name="Bonometti L."/>
            <person name="Westerberg I."/>
            <person name="Brannstrom I.O."/>
            <person name="Guillou S."/>
            <person name="Cros-Aarteil S."/>
            <person name="Calhoun S."/>
            <person name="Haridas S."/>
            <person name="Kuo A."/>
            <person name="Mondo S."/>
            <person name="Pangilinan J."/>
            <person name="Riley R."/>
            <person name="LaButti K."/>
            <person name="Andreopoulos B."/>
            <person name="Lipzen A."/>
            <person name="Chen C."/>
            <person name="Yan M."/>
            <person name="Daum C."/>
            <person name="Ng V."/>
            <person name="Clum A."/>
            <person name="Steindorff A."/>
            <person name="Ohm R.A."/>
            <person name="Martin F."/>
            <person name="Silar P."/>
            <person name="Natvig D.O."/>
            <person name="Lalanne C."/>
            <person name="Gautier V."/>
            <person name="Ament-Velasquez S.L."/>
            <person name="Kruys A."/>
            <person name="Hutchinson M.I."/>
            <person name="Powell A.J."/>
            <person name="Barry K."/>
            <person name="Miller A.N."/>
            <person name="Grigoriev I.V."/>
            <person name="Debuchy R."/>
            <person name="Gladieux P."/>
            <person name="Hiltunen Thoren M."/>
            <person name="Johannesson H."/>
        </authorList>
    </citation>
    <scope>NUCLEOTIDE SEQUENCE</scope>
    <source>
        <strain evidence="1">CBS 892.96</strain>
    </source>
</reference>
<dbReference type="Proteomes" id="UP001302321">
    <property type="component" value="Unassembled WGS sequence"/>
</dbReference>
<evidence type="ECO:0000313" key="2">
    <source>
        <dbReference type="Proteomes" id="UP001302321"/>
    </source>
</evidence>